<evidence type="ECO:0000313" key="1">
    <source>
        <dbReference type="EMBL" id="OHA03321.1"/>
    </source>
</evidence>
<dbReference type="SUPFAM" id="SSF54593">
    <property type="entry name" value="Glyoxalase/Bleomycin resistance protein/Dihydroxybiphenyl dioxygenase"/>
    <property type="match status" value="1"/>
</dbReference>
<evidence type="ECO:0000313" key="2">
    <source>
        <dbReference type="Proteomes" id="UP000177811"/>
    </source>
</evidence>
<comment type="caution">
    <text evidence="1">The sequence shown here is derived from an EMBL/GenBank/DDBJ whole genome shotgun (WGS) entry which is preliminary data.</text>
</comment>
<protein>
    <submittedName>
        <fullName evidence="1">Uncharacterized protein</fullName>
    </submittedName>
</protein>
<dbReference type="Gene3D" id="3.10.180.10">
    <property type="entry name" value="2,3-Dihydroxybiphenyl 1,2-Dioxygenase, domain 1"/>
    <property type="match status" value="1"/>
</dbReference>
<reference evidence="1 2" key="1">
    <citation type="journal article" date="2016" name="Nat. Commun.">
        <title>Thousands of microbial genomes shed light on interconnected biogeochemical processes in an aquifer system.</title>
        <authorList>
            <person name="Anantharaman K."/>
            <person name="Brown C.T."/>
            <person name="Hug L.A."/>
            <person name="Sharon I."/>
            <person name="Castelle C.J."/>
            <person name="Probst A.J."/>
            <person name="Thomas B.C."/>
            <person name="Singh A."/>
            <person name="Wilkins M.J."/>
            <person name="Karaoz U."/>
            <person name="Brodie E.L."/>
            <person name="Williams K.H."/>
            <person name="Hubbard S.S."/>
            <person name="Banfield J.F."/>
        </authorList>
    </citation>
    <scope>NUCLEOTIDE SEQUENCE [LARGE SCALE GENOMIC DNA]</scope>
</reference>
<dbReference type="InterPro" id="IPR029068">
    <property type="entry name" value="Glyas_Bleomycin-R_OHBP_Dase"/>
</dbReference>
<accession>A0A1G2KXY3</accession>
<organism evidence="1 2">
    <name type="scientific">Candidatus Sungbacteria bacterium RIFCSPHIGHO2_02_FULL_51_29</name>
    <dbReference type="NCBI Taxonomy" id="1802273"/>
    <lineage>
        <taxon>Bacteria</taxon>
        <taxon>Candidatus Sungiibacteriota</taxon>
    </lineage>
</organism>
<sequence length="270" mass="30907">MSAHTTYVDHITLNVGPGRLEEVARWLLADPNFTPTDYFFPLDEATGMISLVIGNPLLRIFFAVNEGLDGWTEESAARILEFRTLLQILFLHDPTIHIPTATLQTEGLTKILSVVSRSEDGATTERLIELSPRHKDPSHITTFVQKFGEGIQHVAIETDRIIPRDEFLAEHLPNDTALRSTAEILYRRIATEKLLPLESPEVYQGIAGRRQEDMQEVFQFFTRALCNGFFFEFINRQAQDGVIPRQGLFIRGTVMKLYQDKERERKEPRP</sequence>
<name>A0A1G2KXY3_9BACT</name>
<dbReference type="EMBL" id="MHQL01000017">
    <property type="protein sequence ID" value="OHA03321.1"/>
    <property type="molecule type" value="Genomic_DNA"/>
</dbReference>
<dbReference type="Proteomes" id="UP000177811">
    <property type="component" value="Unassembled WGS sequence"/>
</dbReference>
<proteinExistence type="predicted"/>
<gene>
    <name evidence="1" type="ORF">A3C16_01445</name>
</gene>
<dbReference type="AlphaFoldDB" id="A0A1G2KXY3"/>